<feature type="compositionally biased region" description="Acidic residues" evidence="1">
    <location>
        <begin position="232"/>
        <end position="248"/>
    </location>
</feature>
<organism evidence="2 3">
    <name type="scientific">Mycena metata</name>
    <dbReference type="NCBI Taxonomy" id="1033252"/>
    <lineage>
        <taxon>Eukaryota</taxon>
        <taxon>Fungi</taxon>
        <taxon>Dikarya</taxon>
        <taxon>Basidiomycota</taxon>
        <taxon>Agaricomycotina</taxon>
        <taxon>Agaricomycetes</taxon>
        <taxon>Agaricomycetidae</taxon>
        <taxon>Agaricales</taxon>
        <taxon>Marasmiineae</taxon>
        <taxon>Mycenaceae</taxon>
        <taxon>Mycena</taxon>
    </lineage>
</organism>
<evidence type="ECO:0000313" key="2">
    <source>
        <dbReference type="EMBL" id="KAJ7707955.1"/>
    </source>
</evidence>
<evidence type="ECO:0000313" key="3">
    <source>
        <dbReference type="Proteomes" id="UP001215598"/>
    </source>
</evidence>
<sequence length="480" mass="51827">MSTLMNDDLGLDPSNPLNLLLHNHSQHNMQHSDDDSSPSIGTPPDWNLLSSMWPPEHKMDDIPSSPAWTSAWAWAWTPPTLASSIPSNSPLKPLRERRQHRLLLPPPSMRAASVDTRYSASTDDPAAELANCVRKNAGVVLAVQIGRGPRSRQASPLPCSKANVLGKAVECIHVLKNREKRLTRELEGLKTLLRGLVGGTELLGKWECEWVGMFGGGGEHDEVGVEDGANANEDDAEDDEEGESDDEGGAGRKRKNAKVEPALKVKVEKEERGRPCSSLSDCGHKPTIHVTLSVRDVHVVSVGWRGIGGKGKEDPPPSRHRRAPLHGGCVCRMRALHAALVPISLVFAFTLPPHAIPPVPRPPHAHTHVGCVCVESPRSSPSPFSPPFPPFPAAHARAVESSADCTKFDSAAVQCVCVVLLAGGDARAEFARMHCADVRPLCCIPAPSLSSLPSPFLPFRKRNGVLVGNLKGFKFEGFEI</sequence>
<evidence type="ECO:0000256" key="1">
    <source>
        <dbReference type="SAM" id="MobiDB-lite"/>
    </source>
</evidence>
<evidence type="ECO:0008006" key="4">
    <source>
        <dbReference type="Google" id="ProtNLM"/>
    </source>
</evidence>
<feature type="region of interest" description="Disordered" evidence="1">
    <location>
        <begin position="27"/>
        <end position="47"/>
    </location>
</feature>
<keyword evidence="3" id="KW-1185">Reference proteome</keyword>
<dbReference type="Proteomes" id="UP001215598">
    <property type="component" value="Unassembled WGS sequence"/>
</dbReference>
<protein>
    <recommendedName>
        <fullName evidence="4">BHLH domain-containing protein</fullName>
    </recommendedName>
</protein>
<name>A0AAD7MA99_9AGAR</name>
<gene>
    <name evidence="2" type="ORF">B0H16DRAFT_1481482</name>
</gene>
<comment type="caution">
    <text evidence="2">The sequence shown here is derived from an EMBL/GenBank/DDBJ whole genome shotgun (WGS) entry which is preliminary data.</text>
</comment>
<reference evidence="2" key="1">
    <citation type="submission" date="2023-03" db="EMBL/GenBank/DDBJ databases">
        <title>Massive genome expansion in bonnet fungi (Mycena s.s.) driven by repeated elements and novel gene families across ecological guilds.</title>
        <authorList>
            <consortium name="Lawrence Berkeley National Laboratory"/>
            <person name="Harder C.B."/>
            <person name="Miyauchi S."/>
            <person name="Viragh M."/>
            <person name="Kuo A."/>
            <person name="Thoen E."/>
            <person name="Andreopoulos B."/>
            <person name="Lu D."/>
            <person name="Skrede I."/>
            <person name="Drula E."/>
            <person name="Henrissat B."/>
            <person name="Morin E."/>
            <person name="Kohler A."/>
            <person name="Barry K."/>
            <person name="LaButti K."/>
            <person name="Morin E."/>
            <person name="Salamov A."/>
            <person name="Lipzen A."/>
            <person name="Mereny Z."/>
            <person name="Hegedus B."/>
            <person name="Baldrian P."/>
            <person name="Stursova M."/>
            <person name="Weitz H."/>
            <person name="Taylor A."/>
            <person name="Grigoriev I.V."/>
            <person name="Nagy L.G."/>
            <person name="Martin F."/>
            <person name="Kauserud H."/>
        </authorList>
    </citation>
    <scope>NUCLEOTIDE SEQUENCE</scope>
    <source>
        <strain evidence="2">CBHHK182m</strain>
    </source>
</reference>
<feature type="region of interest" description="Disordered" evidence="1">
    <location>
        <begin position="219"/>
        <end position="262"/>
    </location>
</feature>
<accession>A0AAD7MA99</accession>
<proteinExistence type="predicted"/>
<dbReference type="EMBL" id="JARKIB010000439">
    <property type="protein sequence ID" value="KAJ7707955.1"/>
    <property type="molecule type" value="Genomic_DNA"/>
</dbReference>
<dbReference type="AlphaFoldDB" id="A0AAD7MA99"/>
<feature type="region of interest" description="Disordered" evidence="1">
    <location>
        <begin position="1"/>
        <end position="20"/>
    </location>
</feature>